<name>A0AAU6WKP9_9FLAO</name>
<evidence type="ECO:0000313" key="2">
    <source>
        <dbReference type="EMBL" id="XAO73320.1"/>
    </source>
</evidence>
<organism evidence="2 3">
    <name type="scientific">Chryseobacterium endophyticum</name>
    <dbReference type="NCBI Taxonomy" id="1854762"/>
    <lineage>
        <taxon>Bacteria</taxon>
        <taxon>Pseudomonadati</taxon>
        <taxon>Bacteroidota</taxon>
        <taxon>Flavobacteriia</taxon>
        <taxon>Flavobacteriales</taxon>
        <taxon>Weeksellaceae</taxon>
        <taxon>Chryseobacterium group</taxon>
        <taxon>Chryseobacterium</taxon>
    </lineage>
</organism>
<dbReference type="Pfam" id="PF00004">
    <property type="entry name" value="AAA"/>
    <property type="match status" value="1"/>
</dbReference>
<dbReference type="SUPFAM" id="SSF52540">
    <property type="entry name" value="P-loop containing nucleoside triphosphate hydrolases"/>
    <property type="match status" value="1"/>
</dbReference>
<dbReference type="InterPro" id="IPR003959">
    <property type="entry name" value="ATPase_AAA_core"/>
</dbReference>
<dbReference type="Gene3D" id="3.40.50.300">
    <property type="entry name" value="P-loop containing nucleotide triphosphate hydrolases"/>
    <property type="match status" value="1"/>
</dbReference>
<gene>
    <name evidence="2" type="ORF">AAFP95_16345</name>
</gene>
<keyword evidence="3" id="KW-1185">Reference proteome</keyword>
<proteinExistence type="predicted"/>
<dbReference type="InterPro" id="IPR027417">
    <property type="entry name" value="P-loop_NTPase"/>
</dbReference>
<reference evidence="2 3" key="1">
    <citation type="submission" date="2024-04" db="EMBL/GenBank/DDBJ databases">
        <title>Genome sequencing and assembly of rice foliar adapted Chryseobacterium endophyticum OsEnb-ALM-A6.</title>
        <authorList>
            <person name="Kumar S."/>
            <person name="Javed M."/>
            <person name="Chouhan V."/>
            <person name="Charishma K."/>
            <person name="Patel A."/>
            <person name="Kumar M."/>
            <person name="Sahu K.P."/>
            <person name="Kumar A."/>
        </authorList>
    </citation>
    <scope>NUCLEOTIDE SEQUENCE [LARGE SCALE GENOMIC DNA]</scope>
    <source>
        <strain evidence="2 3">OsEnb-ALM-A6</strain>
    </source>
</reference>
<dbReference type="RefSeq" id="WP_345765839.1">
    <property type="nucleotide sequence ID" value="NZ_CP154834.1"/>
</dbReference>
<dbReference type="AlphaFoldDB" id="A0AAU6WKP9"/>
<dbReference type="Proteomes" id="UP001463665">
    <property type="component" value="Chromosome"/>
</dbReference>
<evidence type="ECO:0000259" key="1">
    <source>
        <dbReference type="Pfam" id="PF00004"/>
    </source>
</evidence>
<dbReference type="GO" id="GO:0016887">
    <property type="term" value="F:ATP hydrolysis activity"/>
    <property type="evidence" value="ECO:0007669"/>
    <property type="project" value="InterPro"/>
</dbReference>
<protein>
    <submittedName>
        <fullName evidence="2">AAA family ATPase</fullName>
    </submittedName>
</protein>
<dbReference type="REBASE" id="832686">
    <property type="entry name" value="Cen6McrBCP"/>
</dbReference>
<accession>A0AAU6WKP9</accession>
<feature type="domain" description="ATPase AAA-type core" evidence="1">
    <location>
        <begin position="151"/>
        <end position="192"/>
    </location>
</feature>
<dbReference type="GO" id="GO:0005524">
    <property type="term" value="F:ATP binding"/>
    <property type="evidence" value="ECO:0007669"/>
    <property type="project" value="InterPro"/>
</dbReference>
<dbReference type="EMBL" id="CP154834">
    <property type="protein sequence ID" value="XAO73320.1"/>
    <property type="molecule type" value="Genomic_DNA"/>
</dbReference>
<evidence type="ECO:0000313" key="3">
    <source>
        <dbReference type="Proteomes" id="UP001463665"/>
    </source>
</evidence>
<sequence>MKGYYKLQMKNDSTKVNHVDEVIADNRITSHIDYAGPGFENLSKGDIVLVHKGSYPHSLVEVLYKISDENEISGASFGIDYRVDVKSLFSELDNTLDFKKQNKQIGYDGTFNPLHDNTSKTFLFIKSWYDYIEKRNYISELKKIIFYKKQIILQGPPGTGKTRLAKQVADNIINNNPQNLSPKELIENFFKSGRSDEKYNENFKSRLEEFYEYFPKNQFSKMDIDDYCIGRNNSTNFCWWIERGLDKYGKFTPGNSGNYLIYYSKEDEDYRLTKFPGKSISDILPLIKDALNKLSENEDIVQVSKLFGDSFIIKILNSYYPEKYFPINGRTSLVNLMKIFDKPFKKIATIELNKSVQNIFDEYKNKYPSDITTLDFMHFLYSRFDLKNDGNLYEDSKKLMFPENLL</sequence>